<sequence>MIEPDNDSLKLDTKKMKKIILACSILLQIPTYSLANDSTGYVGTGGVAYLKNAHVAMQSEDLFISKKLIKVDYLYKNLSNKDVTETILFPLPRIDNFFDSDFAHTEALLKSFKIIVDGQNIQPEMHVRTFIQRDEKSPLIDATDVFKQCGFSQTEMLNPWMRNNDDDRYFVDKLKRCKQPQIQKILANFKKDDEIPWSSQVIYSWKQTFKANALTKIQHQYQPLVGGSVALYPDEYNQNFCMDAQFKQGLKKAKAENSPFNALSYILTTGANWAKPIENFKLTIERDKNELVSFCWNGKVEKISPTQFQMNKRNFVPKQDLDIIFVRVK</sequence>
<dbReference type="EMBL" id="APPH01000020">
    <property type="protein sequence ID" value="ENV08145.1"/>
    <property type="molecule type" value="Genomic_DNA"/>
</dbReference>
<comment type="caution">
    <text evidence="2">The sequence shown here is derived from an EMBL/GenBank/DDBJ whole genome shotgun (WGS) entry which is preliminary data.</text>
</comment>
<dbReference type="HOGENOM" id="CLU_821050_0_0_6"/>
<dbReference type="eggNOG" id="COG3693">
    <property type="taxonomic scope" value="Bacteria"/>
</dbReference>
<evidence type="ECO:0000313" key="2">
    <source>
        <dbReference type="EMBL" id="ENV08145.1"/>
    </source>
</evidence>
<dbReference type="Proteomes" id="UP000013209">
    <property type="component" value="Unassembled WGS sequence"/>
</dbReference>
<name>N8XM52_9GAMM</name>
<protein>
    <recommendedName>
        <fullName evidence="1">DUF4424 domain-containing protein</fullName>
    </recommendedName>
</protein>
<organism evidence="2 3">
    <name type="scientific">Acinetobacter higginsii</name>
    <dbReference type="NCBI Taxonomy" id="70347"/>
    <lineage>
        <taxon>Bacteria</taxon>
        <taxon>Pseudomonadati</taxon>
        <taxon>Pseudomonadota</taxon>
        <taxon>Gammaproteobacteria</taxon>
        <taxon>Moraxellales</taxon>
        <taxon>Moraxellaceae</taxon>
        <taxon>Acinetobacter</taxon>
    </lineage>
</organism>
<dbReference type="AlphaFoldDB" id="N8XM52"/>
<reference evidence="2 3" key="1">
    <citation type="submission" date="2013-02" db="EMBL/GenBank/DDBJ databases">
        <title>The Genome Sequence of Acinetobacter sp. CIP 56.2.</title>
        <authorList>
            <consortium name="The Broad Institute Genome Sequencing Platform"/>
            <consortium name="The Broad Institute Genome Sequencing Center for Infectious Disease"/>
            <person name="Cerqueira G."/>
            <person name="Feldgarden M."/>
            <person name="Courvalin P."/>
            <person name="Perichon B."/>
            <person name="Grillot-Courvalin C."/>
            <person name="Clermont D."/>
            <person name="Rocha E."/>
            <person name="Yoon E.-J."/>
            <person name="Nemec A."/>
            <person name="Walker B."/>
            <person name="Young S.K."/>
            <person name="Zeng Q."/>
            <person name="Gargeya S."/>
            <person name="Fitzgerald M."/>
            <person name="Haas B."/>
            <person name="Abouelleil A."/>
            <person name="Alvarado L."/>
            <person name="Arachchi H.M."/>
            <person name="Berlin A.M."/>
            <person name="Chapman S.B."/>
            <person name="Dewar J."/>
            <person name="Goldberg J."/>
            <person name="Griggs A."/>
            <person name="Gujja S."/>
            <person name="Hansen M."/>
            <person name="Howarth C."/>
            <person name="Imamovic A."/>
            <person name="Larimer J."/>
            <person name="McCowan C."/>
            <person name="Murphy C."/>
            <person name="Neiman D."/>
            <person name="Pearson M."/>
            <person name="Priest M."/>
            <person name="Roberts A."/>
            <person name="Saif S."/>
            <person name="Shea T."/>
            <person name="Sisk P."/>
            <person name="Sykes S."/>
            <person name="Wortman J."/>
            <person name="Nusbaum C."/>
            <person name="Birren B."/>
        </authorList>
    </citation>
    <scope>NUCLEOTIDE SEQUENCE [LARGE SCALE GENOMIC DNA]</scope>
    <source>
        <strain evidence="2 3">CIP 56.2</strain>
    </source>
</reference>
<dbReference type="STRING" id="1144672.F966_04009"/>
<feature type="domain" description="DUF4424" evidence="1">
    <location>
        <begin position="35"/>
        <end position="323"/>
    </location>
</feature>
<accession>N8XM52</accession>
<dbReference type="InterPro" id="IPR025538">
    <property type="entry name" value="DUF4424"/>
</dbReference>
<evidence type="ECO:0000313" key="3">
    <source>
        <dbReference type="Proteomes" id="UP000013209"/>
    </source>
</evidence>
<dbReference type="PATRIC" id="fig|1144672.3.peg.3872"/>
<evidence type="ECO:0000259" key="1">
    <source>
        <dbReference type="Pfam" id="PF14415"/>
    </source>
</evidence>
<gene>
    <name evidence="2" type="ORF">F966_04009</name>
</gene>
<dbReference type="Gene3D" id="2.60.40.3680">
    <property type="match status" value="1"/>
</dbReference>
<dbReference type="Pfam" id="PF14415">
    <property type="entry name" value="DUF4424"/>
    <property type="match status" value="1"/>
</dbReference>
<proteinExistence type="predicted"/>